<keyword evidence="5 7" id="KW-0804">Transcription</keyword>
<dbReference type="GO" id="GO:0046872">
    <property type="term" value="F:metal ion binding"/>
    <property type="evidence" value="ECO:0007669"/>
    <property type="project" value="UniProtKB-KW"/>
</dbReference>
<evidence type="ECO:0000256" key="6">
    <source>
        <dbReference type="ARBA" id="ARBA00023242"/>
    </source>
</evidence>
<dbReference type="GO" id="GO:0070411">
    <property type="term" value="F:I-SMAD binding"/>
    <property type="evidence" value="ECO:0007669"/>
    <property type="project" value="TreeGrafter"/>
</dbReference>
<dbReference type="GO" id="GO:0071144">
    <property type="term" value="C:heteromeric SMAD protein complex"/>
    <property type="evidence" value="ECO:0007669"/>
    <property type="project" value="TreeGrafter"/>
</dbReference>
<dbReference type="GO" id="GO:0009791">
    <property type="term" value="P:post-embryonic development"/>
    <property type="evidence" value="ECO:0007669"/>
    <property type="project" value="UniProtKB-ARBA"/>
</dbReference>
<feature type="domain" description="MH1" evidence="9">
    <location>
        <begin position="10"/>
        <end position="144"/>
    </location>
</feature>
<dbReference type="OrthoDB" id="5946219at2759"/>
<evidence type="ECO:0000259" key="9">
    <source>
        <dbReference type="PROSITE" id="PS51075"/>
    </source>
</evidence>
<dbReference type="InterPro" id="IPR003619">
    <property type="entry name" value="MAD_homology1_Dwarfin-type"/>
</dbReference>
<dbReference type="GO" id="GO:0006357">
    <property type="term" value="P:regulation of transcription by RNA polymerase II"/>
    <property type="evidence" value="ECO:0007669"/>
    <property type="project" value="TreeGrafter"/>
</dbReference>
<organism evidence="11 12">
    <name type="scientific">Phyllotreta striolata</name>
    <name type="common">Striped flea beetle</name>
    <name type="synonym">Crioceris striolata</name>
    <dbReference type="NCBI Taxonomy" id="444603"/>
    <lineage>
        <taxon>Eukaryota</taxon>
        <taxon>Metazoa</taxon>
        <taxon>Ecdysozoa</taxon>
        <taxon>Arthropoda</taxon>
        <taxon>Hexapoda</taxon>
        <taxon>Insecta</taxon>
        <taxon>Pterygota</taxon>
        <taxon>Neoptera</taxon>
        <taxon>Endopterygota</taxon>
        <taxon>Coleoptera</taxon>
        <taxon>Polyphaga</taxon>
        <taxon>Cucujiformia</taxon>
        <taxon>Chrysomeloidea</taxon>
        <taxon>Chrysomelidae</taxon>
        <taxon>Galerucinae</taxon>
        <taxon>Alticini</taxon>
        <taxon>Phyllotreta</taxon>
    </lineage>
</organism>
<dbReference type="SMART" id="SM00524">
    <property type="entry name" value="DWB"/>
    <property type="match status" value="1"/>
</dbReference>
<dbReference type="Pfam" id="PF03165">
    <property type="entry name" value="MH1"/>
    <property type="match status" value="1"/>
</dbReference>
<dbReference type="PANTHER" id="PTHR13703:SF54">
    <property type="entry name" value="MOTHERS AGAINST DECAPENTAPLEGIC HOMOLOG"/>
    <property type="match status" value="1"/>
</dbReference>
<dbReference type="InterPro" id="IPR008984">
    <property type="entry name" value="SMAD_FHA_dom_sf"/>
</dbReference>
<reference evidence="11" key="1">
    <citation type="submission" date="2022-01" db="EMBL/GenBank/DDBJ databases">
        <authorList>
            <person name="King R."/>
        </authorList>
    </citation>
    <scope>NUCLEOTIDE SEQUENCE</scope>
</reference>
<evidence type="ECO:0000256" key="3">
    <source>
        <dbReference type="ARBA" id="ARBA00022833"/>
    </source>
</evidence>
<comment type="subcellular location">
    <subcellularLocation>
        <location evidence="7">Cytoplasm</location>
    </subcellularLocation>
    <subcellularLocation>
        <location evidence="7">Nucleus</location>
    </subcellularLocation>
</comment>
<dbReference type="Proteomes" id="UP001153712">
    <property type="component" value="Chromosome 12"/>
</dbReference>
<dbReference type="GO" id="GO:0030154">
    <property type="term" value="P:cell differentiation"/>
    <property type="evidence" value="ECO:0007669"/>
    <property type="project" value="TreeGrafter"/>
</dbReference>
<dbReference type="SUPFAM" id="SSF49879">
    <property type="entry name" value="SMAD/FHA domain"/>
    <property type="match status" value="1"/>
</dbReference>
<keyword evidence="6 7" id="KW-0539">Nucleus</keyword>
<evidence type="ECO:0000259" key="10">
    <source>
        <dbReference type="PROSITE" id="PS51076"/>
    </source>
</evidence>
<dbReference type="Gene3D" id="3.90.520.10">
    <property type="entry name" value="SMAD MH1 domain"/>
    <property type="match status" value="1"/>
</dbReference>
<comment type="similarity">
    <text evidence="1 7">Belongs to the dwarfin/SMAD family.</text>
</comment>
<dbReference type="GO" id="GO:0060395">
    <property type="term" value="P:SMAD protein signal transduction"/>
    <property type="evidence" value="ECO:0007669"/>
    <property type="project" value="TreeGrafter"/>
</dbReference>
<evidence type="ECO:0000256" key="7">
    <source>
        <dbReference type="RuleBase" id="RU361195"/>
    </source>
</evidence>
<evidence type="ECO:0000256" key="5">
    <source>
        <dbReference type="ARBA" id="ARBA00023163"/>
    </source>
</evidence>
<evidence type="ECO:0000256" key="2">
    <source>
        <dbReference type="ARBA" id="ARBA00022723"/>
    </source>
</evidence>
<dbReference type="GO" id="GO:0140416">
    <property type="term" value="F:transcription regulator inhibitor activity"/>
    <property type="evidence" value="ECO:0007669"/>
    <property type="project" value="TreeGrafter"/>
</dbReference>
<dbReference type="Pfam" id="PF03166">
    <property type="entry name" value="MH2"/>
    <property type="match status" value="1"/>
</dbReference>
<dbReference type="InterPro" id="IPR013019">
    <property type="entry name" value="MAD_homology_MH1"/>
</dbReference>
<evidence type="ECO:0000256" key="1">
    <source>
        <dbReference type="ARBA" id="ARBA00005545"/>
    </source>
</evidence>
<dbReference type="InterPro" id="IPR017855">
    <property type="entry name" value="SMAD-like_dom_sf"/>
</dbReference>
<dbReference type="AlphaFoldDB" id="A0A9N9TMH1"/>
<dbReference type="PROSITE" id="PS51076">
    <property type="entry name" value="MH2"/>
    <property type="match status" value="1"/>
</dbReference>
<dbReference type="InterPro" id="IPR013790">
    <property type="entry name" value="Dwarfin"/>
</dbReference>
<keyword evidence="4 7" id="KW-0805">Transcription regulation</keyword>
<dbReference type="EMBL" id="OU900105">
    <property type="protein sequence ID" value="CAG9856703.1"/>
    <property type="molecule type" value="Genomic_DNA"/>
</dbReference>
<evidence type="ECO:0000256" key="8">
    <source>
        <dbReference type="SAM" id="MobiDB-lite"/>
    </source>
</evidence>
<dbReference type="GO" id="GO:0009653">
    <property type="term" value="P:anatomical structure morphogenesis"/>
    <property type="evidence" value="ECO:0007669"/>
    <property type="project" value="TreeGrafter"/>
</dbReference>
<proteinExistence type="inferred from homology"/>
<keyword evidence="7" id="KW-0963">Cytoplasm</keyword>
<dbReference type="CDD" id="cd10489">
    <property type="entry name" value="MH1_SMAD_6_7"/>
    <property type="match status" value="1"/>
</dbReference>
<dbReference type="GO" id="GO:0005737">
    <property type="term" value="C:cytoplasm"/>
    <property type="evidence" value="ECO:0007669"/>
    <property type="project" value="UniProtKB-SubCell"/>
</dbReference>
<sequence length="359" mass="40614">MFMFRSRKTNLTRRLVKARKRRGGNETGRPADDDRDQTGVFELLKQLQENQLEMLLRAVDTRGQDAGNCVLVARTAVAPSRRVDYDDDRQPQQPHVSFCRAWRWPDLRKGGELKRLPMCRSASDSVYDCCNPYHWSRLLQPETPPPPYSRIDMDQLKPEERAPSEVPLVCRDSYPGSLTTNGDSVNPLEWCKLAYWELSERVGPLFPVEPPAVNVFGNVSHPDGLSLEMLAQHSFSPSKSAVQKARCKIGLGVTLSREGGRVWVYNRSDNPVFVNSLTLEDPDCPLPTRVPAEHCLCVFDPTRAAQRTFGWGFGHRPPIGPVDPNSIRISFAKGWGPNYSRREITSCPCWLEILLAPCR</sequence>
<feature type="region of interest" description="Disordered" evidence="8">
    <location>
        <begin position="15"/>
        <end position="37"/>
    </location>
</feature>
<evidence type="ECO:0000313" key="12">
    <source>
        <dbReference type="Proteomes" id="UP001153712"/>
    </source>
</evidence>
<keyword evidence="2" id="KW-0479">Metal-binding</keyword>
<dbReference type="PROSITE" id="PS51075">
    <property type="entry name" value="MH1"/>
    <property type="match status" value="1"/>
</dbReference>
<evidence type="ECO:0000313" key="11">
    <source>
        <dbReference type="EMBL" id="CAG9856703.1"/>
    </source>
</evidence>
<feature type="domain" description="MH2" evidence="10">
    <location>
        <begin position="190"/>
        <end position="359"/>
    </location>
</feature>
<gene>
    <name evidence="11" type="ORF">PHYEVI_LOCUS3122</name>
</gene>
<accession>A0A9N9TMH1</accession>
<keyword evidence="3" id="KW-0862">Zinc</keyword>
<keyword evidence="12" id="KW-1185">Reference proteome</keyword>
<dbReference type="SMART" id="SM00523">
    <property type="entry name" value="DWA"/>
    <property type="match status" value="1"/>
</dbReference>
<dbReference type="GO" id="GO:0051239">
    <property type="term" value="P:regulation of multicellular organismal process"/>
    <property type="evidence" value="ECO:0007669"/>
    <property type="project" value="UniProtKB-ARBA"/>
</dbReference>
<dbReference type="InterPro" id="IPR001132">
    <property type="entry name" value="SMAD_dom_Dwarfin-type"/>
</dbReference>
<dbReference type="Gene3D" id="2.60.200.10">
    <property type="match status" value="1"/>
</dbReference>
<dbReference type="SUPFAM" id="SSF56366">
    <property type="entry name" value="SMAD MH1 domain"/>
    <property type="match status" value="1"/>
</dbReference>
<protein>
    <recommendedName>
        <fullName evidence="7">Mothers against decapentaplegic homolog</fullName>
        <shortName evidence="7">MAD homolog</shortName>
        <shortName evidence="7">Mothers against DPP homolog</shortName>
    </recommendedName>
    <alternativeName>
        <fullName evidence="7">SMAD family member</fullName>
    </alternativeName>
</protein>
<evidence type="ECO:0000256" key="4">
    <source>
        <dbReference type="ARBA" id="ARBA00023015"/>
    </source>
</evidence>
<dbReference type="InterPro" id="IPR036578">
    <property type="entry name" value="SMAD_MH1_sf"/>
</dbReference>
<name>A0A9N9TMH1_PHYSR</name>
<dbReference type="PANTHER" id="PTHR13703">
    <property type="entry name" value="SMAD"/>
    <property type="match status" value="1"/>
</dbReference>
<dbReference type="GO" id="GO:0050793">
    <property type="term" value="P:regulation of developmental process"/>
    <property type="evidence" value="ECO:0007669"/>
    <property type="project" value="UniProtKB-ARBA"/>
</dbReference>